<dbReference type="Gene3D" id="3.30.70.270">
    <property type="match status" value="2"/>
</dbReference>
<dbReference type="Gene3D" id="3.10.10.10">
    <property type="entry name" value="HIV Type 1 Reverse Transcriptase, subunit A, domain 1"/>
    <property type="match status" value="1"/>
</dbReference>
<dbReference type="GO" id="GO:0004519">
    <property type="term" value="F:endonuclease activity"/>
    <property type="evidence" value="ECO:0007669"/>
    <property type="project" value="UniProtKB-KW"/>
</dbReference>
<dbReference type="Pfam" id="PF17921">
    <property type="entry name" value="Integrase_H2C2"/>
    <property type="match status" value="1"/>
</dbReference>
<evidence type="ECO:0000259" key="12">
    <source>
        <dbReference type="PROSITE" id="PS50878"/>
    </source>
</evidence>
<dbReference type="AlphaFoldDB" id="A0AAE0Y122"/>
<keyword evidence="14" id="KW-1185">Reference proteome</keyword>
<dbReference type="FunFam" id="3.10.20.370:FF:000001">
    <property type="entry name" value="Retrovirus-related Pol polyprotein from transposon 17.6-like protein"/>
    <property type="match status" value="1"/>
</dbReference>
<dbReference type="PANTHER" id="PTHR37984">
    <property type="entry name" value="PROTEIN CBG26694"/>
    <property type="match status" value="1"/>
</dbReference>
<feature type="compositionally biased region" description="Polar residues" evidence="9">
    <location>
        <begin position="1080"/>
        <end position="1090"/>
    </location>
</feature>
<dbReference type="FunFam" id="3.30.70.270:FF:000026">
    <property type="entry name" value="Transposon Ty3-G Gag-Pol polyprotein"/>
    <property type="match status" value="1"/>
</dbReference>
<dbReference type="InterPro" id="IPR001995">
    <property type="entry name" value="Peptidase_A2_cat"/>
</dbReference>
<dbReference type="Gene3D" id="3.10.20.370">
    <property type="match status" value="1"/>
</dbReference>
<dbReference type="GO" id="GO:0004190">
    <property type="term" value="F:aspartic-type endopeptidase activity"/>
    <property type="evidence" value="ECO:0007669"/>
    <property type="project" value="InterPro"/>
</dbReference>
<dbReference type="SMART" id="SM00343">
    <property type="entry name" value="ZnF_C2HC"/>
    <property type="match status" value="2"/>
</dbReference>
<evidence type="ECO:0000256" key="9">
    <source>
        <dbReference type="SAM" id="MobiDB-lite"/>
    </source>
</evidence>
<proteinExistence type="predicted"/>
<feature type="region of interest" description="Disordered" evidence="9">
    <location>
        <begin position="1050"/>
        <end position="1144"/>
    </location>
</feature>
<dbReference type="PROSITE" id="PS50175">
    <property type="entry name" value="ASP_PROT_RETROV"/>
    <property type="match status" value="1"/>
</dbReference>
<feature type="domain" description="Reverse transcriptase" evidence="12">
    <location>
        <begin position="443"/>
        <end position="621"/>
    </location>
</feature>
<feature type="compositionally biased region" description="Polar residues" evidence="9">
    <location>
        <begin position="1051"/>
        <end position="1060"/>
    </location>
</feature>
<dbReference type="Pfam" id="PF00078">
    <property type="entry name" value="RVT_1"/>
    <property type="match status" value="1"/>
</dbReference>
<dbReference type="Pfam" id="PF00098">
    <property type="entry name" value="zf-CCHC"/>
    <property type="match status" value="1"/>
</dbReference>
<dbReference type="InterPro" id="IPR021109">
    <property type="entry name" value="Peptidase_aspartic_dom_sf"/>
</dbReference>
<dbReference type="Pfam" id="PF17917">
    <property type="entry name" value="RT_RNaseH"/>
    <property type="match status" value="1"/>
</dbReference>
<dbReference type="InterPro" id="IPR036875">
    <property type="entry name" value="Znf_CCHC_sf"/>
</dbReference>
<organism evidence="13 14">
    <name type="scientific">Elysia crispata</name>
    <name type="common">lettuce slug</name>
    <dbReference type="NCBI Taxonomy" id="231223"/>
    <lineage>
        <taxon>Eukaryota</taxon>
        <taxon>Metazoa</taxon>
        <taxon>Spiralia</taxon>
        <taxon>Lophotrochozoa</taxon>
        <taxon>Mollusca</taxon>
        <taxon>Gastropoda</taxon>
        <taxon>Heterobranchia</taxon>
        <taxon>Euthyneura</taxon>
        <taxon>Panpulmonata</taxon>
        <taxon>Sacoglossa</taxon>
        <taxon>Placobranchoidea</taxon>
        <taxon>Plakobranchidae</taxon>
        <taxon>Elysia</taxon>
    </lineage>
</organism>
<dbReference type="GO" id="GO:0008270">
    <property type="term" value="F:zinc ion binding"/>
    <property type="evidence" value="ECO:0007669"/>
    <property type="project" value="UniProtKB-KW"/>
</dbReference>
<dbReference type="InterPro" id="IPR000477">
    <property type="entry name" value="RT_dom"/>
</dbReference>
<comment type="caution">
    <text evidence="13">The sequence shown here is derived from an EMBL/GenBank/DDBJ whole genome shotgun (WGS) entry which is preliminary data.</text>
</comment>
<dbReference type="InterPro" id="IPR001878">
    <property type="entry name" value="Znf_CCHC"/>
</dbReference>
<keyword evidence="8" id="KW-0862">Zinc</keyword>
<evidence type="ECO:0000313" key="13">
    <source>
        <dbReference type="EMBL" id="KAK3728963.1"/>
    </source>
</evidence>
<dbReference type="Proteomes" id="UP001283361">
    <property type="component" value="Unassembled WGS sequence"/>
</dbReference>
<name>A0AAE0Y122_9GAST</name>
<keyword evidence="2" id="KW-0808">Transferase</keyword>
<dbReference type="Gene3D" id="2.40.70.10">
    <property type="entry name" value="Acid Proteases"/>
    <property type="match status" value="1"/>
</dbReference>
<dbReference type="PROSITE" id="PS50878">
    <property type="entry name" value="RT_POL"/>
    <property type="match status" value="1"/>
</dbReference>
<evidence type="ECO:0000256" key="8">
    <source>
        <dbReference type="PROSITE-ProRule" id="PRU00047"/>
    </source>
</evidence>
<dbReference type="CDD" id="cd01647">
    <property type="entry name" value="RT_LTR"/>
    <property type="match status" value="1"/>
</dbReference>
<evidence type="ECO:0000256" key="2">
    <source>
        <dbReference type="ARBA" id="ARBA00022679"/>
    </source>
</evidence>
<dbReference type="GO" id="GO:0006508">
    <property type="term" value="P:proteolysis"/>
    <property type="evidence" value="ECO:0007669"/>
    <property type="project" value="InterPro"/>
</dbReference>
<keyword evidence="5" id="KW-0255">Endonuclease</keyword>
<dbReference type="Gene3D" id="4.10.60.10">
    <property type="entry name" value="Zinc finger, CCHC-type"/>
    <property type="match status" value="1"/>
</dbReference>
<evidence type="ECO:0000256" key="5">
    <source>
        <dbReference type="ARBA" id="ARBA00022759"/>
    </source>
</evidence>
<dbReference type="GO" id="GO:0003676">
    <property type="term" value="F:nucleic acid binding"/>
    <property type="evidence" value="ECO:0007669"/>
    <property type="project" value="InterPro"/>
</dbReference>
<evidence type="ECO:0000259" key="11">
    <source>
        <dbReference type="PROSITE" id="PS50175"/>
    </source>
</evidence>
<keyword evidence="6" id="KW-0378">Hydrolase</keyword>
<dbReference type="EMBL" id="JAWDGP010007163">
    <property type="protein sequence ID" value="KAK3728963.1"/>
    <property type="molecule type" value="Genomic_DNA"/>
</dbReference>
<dbReference type="InterPro" id="IPR043502">
    <property type="entry name" value="DNA/RNA_pol_sf"/>
</dbReference>
<keyword evidence="8" id="KW-0863">Zinc-finger</keyword>
<reference evidence="13" key="1">
    <citation type="journal article" date="2023" name="G3 (Bethesda)">
        <title>A reference genome for the long-term kleptoplast-retaining sea slug Elysia crispata morphotype clarki.</title>
        <authorList>
            <person name="Eastman K.E."/>
            <person name="Pendleton A.L."/>
            <person name="Shaikh M.A."/>
            <person name="Suttiyut T."/>
            <person name="Ogas R."/>
            <person name="Tomko P."/>
            <person name="Gavelis G."/>
            <person name="Widhalm J.R."/>
            <person name="Wisecaver J.H."/>
        </authorList>
    </citation>
    <scope>NUCLEOTIDE SEQUENCE</scope>
    <source>
        <strain evidence="13">ECLA1</strain>
    </source>
</reference>
<keyword evidence="8" id="KW-0479">Metal-binding</keyword>
<dbReference type="PANTHER" id="PTHR37984:SF13">
    <property type="entry name" value="RIBONUCLEASE H"/>
    <property type="match status" value="1"/>
</dbReference>
<evidence type="ECO:0000256" key="1">
    <source>
        <dbReference type="ARBA" id="ARBA00012493"/>
    </source>
</evidence>
<evidence type="ECO:0000256" key="3">
    <source>
        <dbReference type="ARBA" id="ARBA00022695"/>
    </source>
</evidence>
<keyword evidence="4" id="KW-0540">Nuclease</keyword>
<feature type="domain" description="CCHC-type" evidence="10">
    <location>
        <begin position="222"/>
        <end position="238"/>
    </location>
</feature>
<evidence type="ECO:0000259" key="10">
    <source>
        <dbReference type="PROSITE" id="PS50158"/>
    </source>
</evidence>
<dbReference type="Gene3D" id="1.10.340.70">
    <property type="match status" value="1"/>
</dbReference>
<evidence type="ECO:0000256" key="7">
    <source>
        <dbReference type="ARBA" id="ARBA00022918"/>
    </source>
</evidence>
<dbReference type="InterPro" id="IPR041373">
    <property type="entry name" value="RT_RNaseH"/>
</dbReference>
<dbReference type="PROSITE" id="PS50158">
    <property type="entry name" value="ZF_CCHC"/>
    <property type="match status" value="1"/>
</dbReference>
<evidence type="ECO:0000256" key="4">
    <source>
        <dbReference type="ARBA" id="ARBA00022722"/>
    </source>
</evidence>
<evidence type="ECO:0000256" key="6">
    <source>
        <dbReference type="ARBA" id="ARBA00022801"/>
    </source>
</evidence>
<gene>
    <name evidence="13" type="ORF">RRG08_066904</name>
</gene>
<dbReference type="GO" id="GO:0003964">
    <property type="term" value="F:RNA-directed DNA polymerase activity"/>
    <property type="evidence" value="ECO:0007669"/>
    <property type="project" value="UniProtKB-KW"/>
</dbReference>
<dbReference type="CDD" id="cd09274">
    <property type="entry name" value="RNase_HI_RT_Ty3"/>
    <property type="match status" value="1"/>
</dbReference>
<dbReference type="Pfam" id="PF13975">
    <property type="entry name" value="gag-asp_proteas"/>
    <property type="match status" value="1"/>
</dbReference>
<dbReference type="SUPFAM" id="SSF57756">
    <property type="entry name" value="Retrovirus zinc finger-like domains"/>
    <property type="match status" value="1"/>
</dbReference>
<sequence>MASIIGSVSPFNETEDTWQAYAERLEHFFLANEIDSEAKKRAVLLSSMGVKPYKLLSNLVAPRKAGECSYTEIVDVLKNHHNPRPSTIVQRFKFNTRVRGASESIRTFVAELKKLSEFCEYNDSLEEMLRDRLVCGINNRRIQQRLLSERSLTFAKALDIAQAMEAAAEGIEDLSGHITDKVCAMKHYRTAAAKTRSTTSDRVCYRCGGPHADSRCRFKDSKCYKCQKIGHIAKVCRSTHTAKVQPKNKHKTHVLDENNVTEQSYVLYSVYSTSAPLCRNLLINGTAVKFQIDTGASLSVMNKKTFVEKVNIPLKPSSKVLKTYTGENVQICGEAEVVVTNDDKTATLPLVVVERGGPPLLGRDWIQHLHVDLRINTIDSHDKKLQKLLEDHDSVFKSAAGCLRDVKVTLHGKPDTTPKFYRARQPPYALREAIEEELSRLQRDGIVEPVDHSDWATPIVPVRKRDGTVRICGDYKITVNKVCKGDNHPIPRIEDLAYALSGGEKFTKLDLSHAYTQLQLDEESRKYTTINTHKGLFTYHRLCFGISAAPGIFQRTMESVFRHVPGCVNYLDDVYVTGKSDEDHLRNLHKVLSICEEKGLSLRRDKCEFMQQEVTFLGYRLDKNGVYPLADKIKAIRDAPTPRNIQELRSFLGLVNFYGKFIPNVSQVLAPLYQLLRQGQRWYWSKAQESAFSKIKSVLSSDKVLVHFKPENEIVLVCDASPTGVGAILTQPDDHGHERPVAYASRALNTAERNYSQIDREGLALIFAVKKFHKYLAGRHFTLVTDHKPLLGLFGEGKSIPEHASARVQRWAITLSAYSYTLQHRPGRENSADALSRLPLPYTPDEEDETYDINCVPEEVNFLFSLVDQAPLSAKDIAKETQEDITLKAVFQCVSSGWPAKSNDQLRAFAARKNELSLEKGCILWGTRVVIPSSLQTKVLQLLHDDTHVGVAHMKSQARSWVWWPQIDADIEKSKIQHDKHAVDRDISVGDDVFVRNFSLHGGKWLPGLVVECTGPLSYKVKTATHGIVRRHQDQIRTSVHLYTEDPISDSLVNEDSTLPQGHRPRSLSVDSDPKDNSVREQITSPSQQRIAEEETRESSHDSGREKESPQSGEGGVEPIVTTETNTHRTRSGRIVKPPDRFHY</sequence>
<keyword evidence="3" id="KW-0548">Nucleotidyltransferase</keyword>
<dbReference type="SUPFAM" id="SSF56672">
    <property type="entry name" value="DNA/RNA polymerases"/>
    <property type="match status" value="1"/>
</dbReference>
<protein>
    <recommendedName>
        <fullName evidence="1">RNA-directed DNA polymerase</fullName>
        <ecNumber evidence="1">2.7.7.49</ecNumber>
    </recommendedName>
</protein>
<accession>A0AAE0Y122</accession>
<dbReference type="InterPro" id="IPR043128">
    <property type="entry name" value="Rev_trsase/Diguanyl_cyclase"/>
</dbReference>
<dbReference type="EC" id="2.7.7.49" evidence="1"/>
<feature type="domain" description="Peptidase A2" evidence="11">
    <location>
        <begin position="288"/>
        <end position="365"/>
    </location>
</feature>
<dbReference type="InterPro" id="IPR041588">
    <property type="entry name" value="Integrase_H2C2"/>
</dbReference>
<evidence type="ECO:0000313" key="14">
    <source>
        <dbReference type="Proteomes" id="UP001283361"/>
    </source>
</evidence>
<keyword evidence="7" id="KW-0695">RNA-directed DNA polymerase</keyword>
<dbReference type="SUPFAM" id="SSF50630">
    <property type="entry name" value="Acid proteases"/>
    <property type="match status" value="1"/>
</dbReference>
<dbReference type="InterPro" id="IPR050951">
    <property type="entry name" value="Retrovirus_Pol_polyprotein"/>
</dbReference>
<feature type="compositionally biased region" description="Basic and acidic residues" evidence="9">
    <location>
        <begin position="1091"/>
        <end position="1109"/>
    </location>
</feature>